<keyword evidence="8" id="KW-0472">Membrane</keyword>
<dbReference type="SUPFAM" id="SSF47571">
    <property type="entry name" value="Cloroperoxidase"/>
    <property type="match status" value="1"/>
</dbReference>
<organism evidence="10 11">
    <name type="scientific">Fistulina hepatica ATCC 64428</name>
    <dbReference type="NCBI Taxonomy" id="1128425"/>
    <lineage>
        <taxon>Eukaryota</taxon>
        <taxon>Fungi</taxon>
        <taxon>Dikarya</taxon>
        <taxon>Basidiomycota</taxon>
        <taxon>Agaricomycotina</taxon>
        <taxon>Agaricomycetes</taxon>
        <taxon>Agaricomycetidae</taxon>
        <taxon>Agaricales</taxon>
        <taxon>Fistulinaceae</taxon>
        <taxon>Fistulina</taxon>
    </lineage>
</organism>
<evidence type="ECO:0000256" key="7">
    <source>
        <dbReference type="ARBA" id="ARBA00025795"/>
    </source>
</evidence>
<comment type="cofactor">
    <cofactor evidence="1">
        <name>heme b</name>
        <dbReference type="ChEBI" id="CHEBI:60344"/>
    </cofactor>
</comment>
<keyword evidence="5" id="KW-0560">Oxidoreductase</keyword>
<feature type="transmembrane region" description="Helical" evidence="8">
    <location>
        <begin position="53"/>
        <end position="71"/>
    </location>
</feature>
<dbReference type="OrthoDB" id="407298at2759"/>
<accession>A0A0D7A1J6</accession>
<evidence type="ECO:0000259" key="9">
    <source>
        <dbReference type="PROSITE" id="PS51405"/>
    </source>
</evidence>
<evidence type="ECO:0000256" key="1">
    <source>
        <dbReference type="ARBA" id="ARBA00001970"/>
    </source>
</evidence>
<keyword evidence="11" id="KW-1185">Reference proteome</keyword>
<keyword evidence="6" id="KW-0408">Iron</keyword>
<dbReference type="Gene3D" id="1.10.489.10">
    <property type="entry name" value="Chloroperoxidase-like"/>
    <property type="match status" value="1"/>
</dbReference>
<keyword evidence="4" id="KW-0479">Metal-binding</keyword>
<dbReference type="GO" id="GO:0004601">
    <property type="term" value="F:peroxidase activity"/>
    <property type="evidence" value="ECO:0007669"/>
    <property type="project" value="UniProtKB-KW"/>
</dbReference>
<protein>
    <recommendedName>
        <fullName evidence="9">Heme haloperoxidase family profile domain-containing protein</fullName>
    </recommendedName>
</protein>
<evidence type="ECO:0000256" key="3">
    <source>
        <dbReference type="ARBA" id="ARBA00022617"/>
    </source>
</evidence>
<comment type="similarity">
    <text evidence="7">Belongs to the chloroperoxidase family.</text>
</comment>
<dbReference type="Proteomes" id="UP000054144">
    <property type="component" value="Unassembled WGS sequence"/>
</dbReference>
<evidence type="ECO:0000256" key="5">
    <source>
        <dbReference type="ARBA" id="ARBA00023002"/>
    </source>
</evidence>
<keyword evidence="2" id="KW-0575">Peroxidase</keyword>
<evidence type="ECO:0000256" key="6">
    <source>
        <dbReference type="ARBA" id="ARBA00023004"/>
    </source>
</evidence>
<evidence type="ECO:0000256" key="8">
    <source>
        <dbReference type="SAM" id="Phobius"/>
    </source>
</evidence>
<dbReference type="PANTHER" id="PTHR33577">
    <property type="entry name" value="STERIGMATOCYSTIN BIOSYNTHESIS PEROXIDASE STCC-RELATED"/>
    <property type="match status" value="1"/>
</dbReference>
<keyword evidence="3" id="KW-0349">Heme</keyword>
<feature type="transmembrane region" description="Helical" evidence="8">
    <location>
        <begin position="91"/>
        <end position="113"/>
    </location>
</feature>
<dbReference type="PANTHER" id="PTHR33577:SF9">
    <property type="entry name" value="PEROXIDASE STCC"/>
    <property type="match status" value="1"/>
</dbReference>
<dbReference type="EMBL" id="KN882064">
    <property type="protein sequence ID" value="KIY44877.1"/>
    <property type="molecule type" value="Genomic_DNA"/>
</dbReference>
<gene>
    <name evidence="10" type="ORF">FISHEDRAFT_77097</name>
</gene>
<proteinExistence type="inferred from homology"/>
<dbReference type="InterPro" id="IPR000028">
    <property type="entry name" value="Chloroperoxidase"/>
</dbReference>
<dbReference type="AlphaFoldDB" id="A0A0D7A1J6"/>
<evidence type="ECO:0000256" key="2">
    <source>
        <dbReference type="ARBA" id="ARBA00022559"/>
    </source>
</evidence>
<evidence type="ECO:0000313" key="10">
    <source>
        <dbReference type="EMBL" id="KIY44877.1"/>
    </source>
</evidence>
<dbReference type="GO" id="GO:0046872">
    <property type="term" value="F:metal ion binding"/>
    <property type="evidence" value="ECO:0007669"/>
    <property type="project" value="UniProtKB-KW"/>
</dbReference>
<keyword evidence="8" id="KW-0812">Transmembrane</keyword>
<dbReference type="Pfam" id="PF01328">
    <property type="entry name" value="Peroxidase_2"/>
    <property type="match status" value="1"/>
</dbReference>
<sequence>MSRSTASYHTYQRPRDTDARSPCPGLNCLANHAYIPRTGRDIEVQSLIRALRVVFNLSFPLALLLALSGYLTCGRLRLNVAFTRTPARSTLLCCLFNLVYCLLTFRIAVSLSWCINLDALMARGPLKIAHPAAFVHDDHGHDTSPDMHMLRQLLCLAFRHTVNPVTAPSSLSLEQLDPCRSAPLPTAPAKVPAAPCPGFSLGDLAAIRAAREAHTPRLNWFHEQVALGEAALGWLVLGDRLKASQIQQIRIPANRFAQFFGEERLPDGWWGTHSPADGSMRPSGDKKTKKTMVSDCASCCRHALDGLRNLYRNEVVTTLGNSAVRPHRTIGLLEAHSWATVVGLEMRHIRRIVDEHRTRLSREEEAAECVSLAEAPNPQASSQGLA</sequence>
<keyword evidence="8" id="KW-1133">Transmembrane helix</keyword>
<dbReference type="PROSITE" id="PS51405">
    <property type="entry name" value="HEME_HALOPEROXIDASE"/>
    <property type="match status" value="1"/>
</dbReference>
<reference evidence="10 11" key="1">
    <citation type="journal article" date="2015" name="Fungal Genet. Biol.">
        <title>Evolution of novel wood decay mechanisms in Agaricales revealed by the genome sequences of Fistulina hepatica and Cylindrobasidium torrendii.</title>
        <authorList>
            <person name="Floudas D."/>
            <person name="Held B.W."/>
            <person name="Riley R."/>
            <person name="Nagy L.G."/>
            <person name="Koehler G."/>
            <person name="Ransdell A.S."/>
            <person name="Younus H."/>
            <person name="Chow J."/>
            <person name="Chiniquy J."/>
            <person name="Lipzen A."/>
            <person name="Tritt A."/>
            <person name="Sun H."/>
            <person name="Haridas S."/>
            <person name="LaButti K."/>
            <person name="Ohm R.A."/>
            <person name="Kues U."/>
            <person name="Blanchette R.A."/>
            <person name="Grigoriev I.V."/>
            <person name="Minto R.E."/>
            <person name="Hibbett D.S."/>
        </authorList>
    </citation>
    <scope>NUCLEOTIDE SEQUENCE [LARGE SCALE GENOMIC DNA]</scope>
    <source>
        <strain evidence="10 11">ATCC 64428</strain>
    </source>
</reference>
<name>A0A0D7A1J6_9AGAR</name>
<evidence type="ECO:0000313" key="11">
    <source>
        <dbReference type="Proteomes" id="UP000054144"/>
    </source>
</evidence>
<feature type="domain" description="Heme haloperoxidase family profile" evidence="9">
    <location>
        <begin position="7"/>
        <end position="298"/>
    </location>
</feature>
<evidence type="ECO:0000256" key="4">
    <source>
        <dbReference type="ARBA" id="ARBA00022723"/>
    </source>
</evidence>
<dbReference type="InterPro" id="IPR036851">
    <property type="entry name" value="Chloroperoxidase-like_sf"/>
</dbReference>